<dbReference type="Proteomes" id="UP000235672">
    <property type="component" value="Unassembled WGS sequence"/>
</dbReference>
<sequence length="108" mass="11933">MKTNAEYAGDSLHRPALDSVSVPTAQSSIHLQTTAGSALTLLFPDRVAFLHSLSLFDLRFFVGIVWLFIFGLRLIVVDLLGLDFGFLQCGMLVLRKVVALDVFFRTSS</sequence>
<evidence type="ECO:0000313" key="2">
    <source>
        <dbReference type="EMBL" id="PMD21074.1"/>
    </source>
</evidence>
<protein>
    <submittedName>
        <fullName evidence="2">Uncharacterized protein</fullName>
    </submittedName>
</protein>
<name>A0A2J6Q4H8_9HELO</name>
<accession>A0A2J6Q4H8</accession>
<feature type="transmembrane region" description="Helical" evidence="1">
    <location>
        <begin position="60"/>
        <end position="86"/>
    </location>
</feature>
<proteinExistence type="predicted"/>
<evidence type="ECO:0000256" key="1">
    <source>
        <dbReference type="SAM" id="Phobius"/>
    </source>
</evidence>
<dbReference type="EMBL" id="KZ613482">
    <property type="protein sequence ID" value="PMD21074.1"/>
    <property type="molecule type" value="Genomic_DNA"/>
</dbReference>
<dbReference type="AlphaFoldDB" id="A0A2J6Q4H8"/>
<evidence type="ECO:0000313" key="3">
    <source>
        <dbReference type="Proteomes" id="UP000235672"/>
    </source>
</evidence>
<reference evidence="2 3" key="1">
    <citation type="submission" date="2016-05" db="EMBL/GenBank/DDBJ databases">
        <title>A degradative enzymes factory behind the ericoid mycorrhizal symbiosis.</title>
        <authorList>
            <consortium name="DOE Joint Genome Institute"/>
            <person name="Martino E."/>
            <person name="Morin E."/>
            <person name="Grelet G."/>
            <person name="Kuo A."/>
            <person name="Kohler A."/>
            <person name="Daghino S."/>
            <person name="Barry K."/>
            <person name="Choi C."/>
            <person name="Cichocki N."/>
            <person name="Clum A."/>
            <person name="Copeland A."/>
            <person name="Hainaut M."/>
            <person name="Haridas S."/>
            <person name="Labutti K."/>
            <person name="Lindquist E."/>
            <person name="Lipzen A."/>
            <person name="Khouja H.-R."/>
            <person name="Murat C."/>
            <person name="Ohm R."/>
            <person name="Olson A."/>
            <person name="Spatafora J."/>
            <person name="Veneault-Fourrey C."/>
            <person name="Henrissat B."/>
            <person name="Grigoriev I."/>
            <person name="Martin F."/>
            <person name="Perotto S."/>
        </authorList>
    </citation>
    <scope>NUCLEOTIDE SEQUENCE [LARGE SCALE GENOMIC DNA]</scope>
    <source>
        <strain evidence="2 3">UAMH 7357</strain>
    </source>
</reference>
<keyword evidence="1" id="KW-1133">Transmembrane helix</keyword>
<organism evidence="2 3">
    <name type="scientific">Hyaloscypha hepaticicola</name>
    <dbReference type="NCBI Taxonomy" id="2082293"/>
    <lineage>
        <taxon>Eukaryota</taxon>
        <taxon>Fungi</taxon>
        <taxon>Dikarya</taxon>
        <taxon>Ascomycota</taxon>
        <taxon>Pezizomycotina</taxon>
        <taxon>Leotiomycetes</taxon>
        <taxon>Helotiales</taxon>
        <taxon>Hyaloscyphaceae</taxon>
        <taxon>Hyaloscypha</taxon>
    </lineage>
</organism>
<keyword evidence="3" id="KW-1185">Reference proteome</keyword>
<keyword evidence="1" id="KW-0812">Transmembrane</keyword>
<keyword evidence="1" id="KW-0472">Membrane</keyword>
<gene>
    <name evidence="2" type="ORF">NA56DRAFT_703747</name>
</gene>